<proteinExistence type="predicted"/>
<feature type="non-terminal residue" evidence="1">
    <location>
        <position position="1"/>
    </location>
</feature>
<protein>
    <submittedName>
        <fullName evidence="1">Uncharacterized protein</fullName>
    </submittedName>
</protein>
<name>A0A0F9D3N2_9ZZZZ</name>
<gene>
    <name evidence="1" type="ORF">LCGC14_2593450</name>
</gene>
<dbReference type="AlphaFoldDB" id="A0A0F9D3N2"/>
<dbReference type="EMBL" id="LAZR01043599">
    <property type="protein sequence ID" value="KKL06698.1"/>
    <property type="molecule type" value="Genomic_DNA"/>
</dbReference>
<accession>A0A0F9D3N2</accession>
<reference evidence="1" key="1">
    <citation type="journal article" date="2015" name="Nature">
        <title>Complex archaea that bridge the gap between prokaryotes and eukaryotes.</title>
        <authorList>
            <person name="Spang A."/>
            <person name="Saw J.H."/>
            <person name="Jorgensen S.L."/>
            <person name="Zaremba-Niedzwiedzka K."/>
            <person name="Martijn J."/>
            <person name="Lind A.E."/>
            <person name="van Eijk R."/>
            <person name="Schleper C."/>
            <person name="Guy L."/>
            <person name="Ettema T.J."/>
        </authorList>
    </citation>
    <scope>NUCLEOTIDE SEQUENCE</scope>
</reference>
<comment type="caution">
    <text evidence="1">The sequence shown here is derived from an EMBL/GenBank/DDBJ whole genome shotgun (WGS) entry which is preliminary data.</text>
</comment>
<organism evidence="1">
    <name type="scientific">marine sediment metagenome</name>
    <dbReference type="NCBI Taxonomy" id="412755"/>
    <lineage>
        <taxon>unclassified sequences</taxon>
        <taxon>metagenomes</taxon>
        <taxon>ecological metagenomes</taxon>
    </lineage>
</organism>
<sequence>ITLLFLAEQKFLDIEQYLNELPKFDFKISPSGFFEKVLFLPKVVEHITNNLIPIIEPDDEGRGYWEIFPNRKVWHEGRKVKTNSKIDLINQELSSMPIEIKSKKQMDEERPEFTPLEHEDYELKIAGIKQNKRKKYMSQEEENVVDFELSVVGLRDGGKAKDIEGADATGRKVFFSACPDRMGFMRDGTPAKLRQLVAYATKQDVEGEMELNEWEDLAGKTLFAEIVKYTTQKGNVSNKISRFLMPKKK</sequence>
<evidence type="ECO:0000313" key="1">
    <source>
        <dbReference type="EMBL" id="KKL06698.1"/>
    </source>
</evidence>